<dbReference type="OrthoDB" id="251770at2759"/>
<dbReference type="GO" id="GO:0033314">
    <property type="term" value="P:mitotic DNA replication checkpoint signaling"/>
    <property type="evidence" value="ECO:0007669"/>
    <property type="project" value="TreeGrafter"/>
</dbReference>
<reference evidence="6" key="3">
    <citation type="submission" date="2025-04" db="UniProtKB">
        <authorList>
            <consortium name="RefSeq"/>
        </authorList>
    </citation>
    <scope>IDENTIFICATION</scope>
    <source>
        <strain evidence="6">CBS 781.70</strain>
    </source>
</reference>
<dbReference type="GO" id="GO:0007095">
    <property type="term" value="P:mitotic G2 DNA damage checkpoint signaling"/>
    <property type="evidence" value="ECO:0007669"/>
    <property type="project" value="TreeGrafter"/>
</dbReference>
<keyword evidence="5" id="KW-1185">Reference proteome</keyword>
<dbReference type="PANTHER" id="PTHR13561:SF20">
    <property type="entry name" value="DNA TOPOISOMERASE 2-BINDING PROTEIN 1"/>
    <property type="match status" value="1"/>
</dbReference>
<keyword evidence="1" id="KW-0677">Repeat</keyword>
<dbReference type="EMBL" id="ML975151">
    <property type="protein sequence ID" value="KAF1815317.1"/>
    <property type="molecule type" value="Genomic_DNA"/>
</dbReference>
<gene>
    <name evidence="4 6" type="ORF">P152DRAFT_382075</name>
</gene>
<evidence type="ECO:0000313" key="5">
    <source>
        <dbReference type="Proteomes" id="UP000504638"/>
    </source>
</evidence>
<feature type="domain" description="BRCT" evidence="3">
    <location>
        <begin position="99"/>
        <end position="188"/>
    </location>
</feature>
<feature type="region of interest" description="Disordered" evidence="2">
    <location>
        <begin position="187"/>
        <end position="212"/>
    </location>
</feature>
<reference evidence="4 6" key="1">
    <citation type="submission" date="2020-01" db="EMBL/GenBank/DDBJ databases">
        <authorList>
            <consortium name="DOE Joint Genome Institute"/>
            <person name="Haridas S."/>
            <person name="Albert R."/>
            <person name="Binder M."/>
            <person name="Bloem J."/>
            <person name="Labutti K."/>
            <person name="Salamov A."/>
            <person name="Andreopoulos B."/>
            <person name="Baker S.E."/>
            <person name="Barry K."/>
            <person name="Bills G."/>
            <person name="Bluhm B.H."/>
            <person name="Cannon C."/>
            <person name="Castanera R."/>
            <person name="Culley D.E."/>
            <person name="Daum C."/>
            <person name="Ezra D."/>
            <person name="Gonzalez J.B."/>
            <person name="Henrissat B."/>
            <person name="Kuo A."/>
            <person name="Liang C."/>
            <person name="Lipzen A."/>
            <person name="Lutzoni F."/>
            <person name="Magnuson J."/>
            <person name="Mondo S."/>
            <person name="Nolan M."/>
            <person name="Ohm R."/>
            <person name="Pangilinan J."/>
            <person name="Park H.-J."/>
            <person name="Ramirez L."/>
            <person name="Alfaro M."/>
            <person name="Sun H."/>
            <person name="Tritt A."/>
            <person name="Yoshinaga Y."/>
            <person name="Zwiers L.-H."/>
            <person name="Turgeon B.G."/>
            <person name="Goodwin S.B."/>
            <person name="Spatafora J.W."/>
            <person name="Crous P.W."/>
            <person name="Grigoriev I.V."/>
        </authorList>
    </citation>
    <scope>NUCLEOTIDE SEQUENCE</scope>
    <source>
        <strain evidence="4 6">CBS 781.70</strain>
    </source>
</reference>
<feature type="domain" description="BRCT" evidence="3">
    <location>
        <begin position="1"/>
        <end position="73"/>
    </location>
</feature>
<dbReference type="PANTHER" id="PTHR13561">
    <property type="entry name" value="DNA REPLICATION REGULATOR DPB11-RELATED"/>
    <property type="match status" value="1"/>
</dbReference>
<dbReference type="AlphaFoldDB" id="A0A6G1GB40"/>
<dbReference type="SMART" id="SM00292">
    <property type="entry name" value="BRCT"/>
    <property type="match status" value="3"/>
</dbReference>
<evidence type="ECO:0000256" key="2">
    <source>
        <dbReference type="SAM" id="MobiDB-lite"/>
    </source>
</evidence>
<protein>
    <recommendedName>
        <fullName evidence="3">BRCT domain-containing protein</fullName>
    </recommendedName>
</protein>
<dbReference type="Proteomes" id="UP000504638">
    <property type="component" value="Unplaced"/>
</dbReference>
<evidence type="ECO:0000313" key="6">
    <source>
        <dbReference type="RefSeq" id="XP_033536948.1"/>
    </source>
</evidence>
<dbReference type="InterPro" id="IPR059215">
    <property type="entry name" value="BRCT2_TopBP1-like"/>
</dbReference>
<organism evidence="4">
    <name type="scientific">Eremomyces bilateralis CBS 781.70</name>
    <dbReference type="NCBI Taxonomy" id="1392243"/>
    <lineage>
        <taxon>Eukaryota</taxon>
        <taxon>Fungi</taxon>
        <taxon>Dikarya</taxon>
        <taxon>Ascomycota</taxon>
        <taxon>Pezizomycotina</taxon>
        <taxon>Dothideomycetes</taxon>
        <taxon>Dothideomycetes incertae sedis</taxon>
        <taxon>Eremomycetales</taxon>
        <taxon>Eremomycetaceae</taxon>
        <taxon>Eremomyces</taxon>
    </lineage>
</organism>
<dbReference type="GeneID" id="54416320"/>
<dbReference type="Pfam" id="PF12738">
    <property type="entry name" value="PTCB-BRCT"/>
    <property type="match status" value="2"/>
</dbReference>
<dbReference type="PROSITE" id="PS50172">
    <property type="entry name" value="BRCT"/>
    <property type="match status" value="3"/>
</dbReference>
<sequence>PLRGAVICCTSIASELRSEIAQIAEQLGALHHYDLRNDVTHLIVGNTDTPKYKYVARERPDVKVLLSSFILACRDHWREGDEQAPSKVAEWVAQLEREHRVPVFHGLRISVTGFEDLQVRQTINRAIRDNGALYSGDLTREVTHLIAKEPQGKKYEFAMQWGIKVVALEWLQDSLQRGLILEENLYDPRTPPEQRGVGATVAAPLPSPPQIELGNTVAVSHLGRDSDEDTAGKKRRKIRRTTSKRLEGSGEMWAEITSRGPEVGKQGEWDVDEPEKGVTPDGSPQLDQSEVNEELQFTAEPTLEADVSSRSGPRASKPKAQGIFRRRAVFIWAFERKKVSWMHPLGFLVLPHEHPFSTEASILSTSLSDLNLPHAYHNPVSHMSIVTDQWVEQCLHSKTLMEIPEERPATNPTWKSTVMLQPFKQLGAGVVHGWKDLRICTTGIHDIDLLHVSRVLKLMGAVFVENLTKDVDILVSAAPEADARRSAGTQLTQSRKIDFAMREHIPVVDVEWLYDCL</sequence>
<name>A0A6G1GB40_9PEZI</name>
<reference evidence="6" key="2">
    <citation type="submission" date="2020-04" db="EMBL/GenBank/DDBJ databases">
        <authorList>
            <consortium name="NCBI Genome Project"/>
        </authorList>
    </citation>
    <scope>NUCLEOTIDE SEQUENCE</scope>
    <source>
        <strain evidence="6">CBS 781.70</strain>
    </source>
</reference>
<dbReference type="SUPFAM" id="SSF52113">
    <property type="entry name" value="BRCT domain"/>
    <property type="match status" value="3"/>
</dbReference>
<feature type="non-terminal residue" evidence="4">
    <location>
        <position position="1"/>
    </location>
</feature>
<dbReference type="InterPro" id="IPR036420">
    <property type="entry name" value="BRCT_dom_sf"/>
</dbReference>
<dbReference type="GO" id="GO:0006270">
    <property type="term" value="P:DNA replication initiation"/>
    <property type="evidence" value="ECO:0007669"/>
    <property type="project" value="TreeGrafter"/>
</dbReference>
<dbReference type="Gene3D" id="3.40.50.10190">
    <property type="entry name" value="BRCT domain"/>
    <property type="match status" value="4"/>
</dbReference>
<feature type="region of interest" description="Disordered" evidence="2">
    <location>
        <begin position="244"/>
        <end position="319"/>
    </location>
</feature>
<evidence type="ECO:0000259" key="3">
    <source>
        <dbReference type="PROSITE" id="PS50172"/>
    </source>
</evidence>
<accession>A0A6G1GB40</accession>
<proteinExistence type="predicted"/>
<dbReference type="InterPro" id="IPR001357">
    <property type="entry name" value="BRCT_dom"/>
</dbReference>
<dbReference type="CDD" id="cd17731">
    <property type="entry name" value="BRCT_TopBP1_rpt2_like"/>
    <property type="match status" value="1"/>
</dbReference>
<feature type="domain" description="BRCT" evidence="3">
    <location>
        <begin position="452"/>
        <end position="517"/>
    </location>
</feature>
<feature type="non-terminal residue" evidence="4">
    <location>
        <position position="517"/>
    </location>
</feature>
<dbReference type="RefSeq" id="XP_033536948.1">
    <property type="nucleotide sequence ID" value="XM_033675750.1"/>
</dbReference>
<evidence type="ECO:0000256" key="1">
    <source>
        <dbReference type="ARBA" id="ARBA00022737"/>
    </source>
</evidence>
<dbReference type="Pfam" id="PF00533">
    <property type="entry name" value="BRCT"/>
    <property type="match status" value="1"/>
</dbReference>
<evidence type="ECO:0000313" key="4">
    <source>
        <dbReference type="EMBL" id="KAF1815317.1"/>
    </source>
</evidence>